<feature type="domain" description="KilA-N DNA-binding" evidence="1">
    <location>
        <begin position="19"/>
        <end position="104"/>
    </location>
</feature>
<reference evidence="3 4" key="1">
    <citation type="journal article" date="2007" name="PLoS ONE">
        <title>Analysis of the neurotoxin complex genes in Clostridium botulinum A1-A4 and B1 strains: BoNT/A3, /Ba4 and /B1 clusters are located within plasmids.</title>
        <authorList>
            <person name="Smith T.J."/>
            <person name="Hill K.K."/>
            <person name="Foley B.T."/>
            <person name="Detter J.C."/>
            <person name="Munk A.C."/>
            <person name="Bruce D.C."/>
            <person name="Doggett N.A."/>
            <person name="Smith L.A."/>
            <person name="Marks J.D."/>
            <person name="Xie G."/>
            <person name="Brettin T.S."/>
        </authorList>
    </citation>
    <scope>NUCLEOTIDE SEQUENCE [LARGE SCALE GENOMIC DNA]</scope>
    <source>
        <strain evidence="4">657 / Type Ba4</strain>
    </source>
</reference>
<dbReference type="InterPro" id="IPR018873">
    <property type="entry name" value="KilA-N_DNA-bd_domain"/>
</dbReference>
<dbReference type="RefSeq" id="WP_012720774.1">
    <property type="nucleotide sequence ID" value="NC_012658.1"/>
</dbReference>
<dbReference type="KEGG" id="cbi:CLJ_B1364"/>
<gene>
    <name evidence="3" type="ordered locus">CLJ_B1364</name>
</gene>
<organism evidence="3 4">
    <name type="scientific">Clostridium botulinum (strain 657 / Type Ba4)</name>
    <dbReference type="NCBI Taxonomy" id="515621"/>
    <lineage>
        <taxon>Bacteria</taxon>
        <taxon>Bacillati</taxon>
        <taxon>Bacillota</taxon>
        <taxon>Clostridia</taxon>
        <taxon>Eubacteriales</taxon>
        <taxon>Clostridiaceae</taxon>
        <taxon>Clostridium</taxon>
    </lineage>
</organism>
<evidence type="ECO:0000259" key="1">
    <source>
        <dbReference type="Pfam" id="PF10543"/>
    </source>
</evidence>
<evidence type="ECO:0000259" key="2">
    <source>
        <dbReference type="Pfam" id="PF10552"/>
    </source>
</evidence>
<protein>
    <submittedName>
        <fullName evidence="3">Anti-repressor</fullName>
    </submittedName>
</protein>
<evidence type="ECO:0000313" key="4">
    <source>
        <dbReference type="Proteomes" id="UP000002333"/>
    </source>
</evidence>
<dbReference type="Pfam" id="PF10543">
    <property type="entry name" value="ORF6N"/>
    <property type="match status" value="1"/>
</dbReference>
<accession>A0A3F2ZT80</accession>
<dbReference type="AlphaFoldDB" id="A0A3F2ZT80"/>
<dbReference type="InterPro" id="IPR018878">
    <property type="entry name" value="ORF6C_dom"/>
</dbReference>
<evidence type="ECO:0000313" key="3">
    <source>
        <dbReference type="EMBL" id="ACQ52833.1"/>
    </source>
</evidence>
<sequence>MKKINLTIENGQPVTTEIKPVEIGGKRVLTTEQLAEIYQTDINNIQVNFKNHKGKFTEGKHFYLLQGEKLKEFKNHLNNIQLVGKRASSLYLWTERGANRHCKILDTDKAWEQFDNLEETYFRVKEINPYKGLSKEVQAIFAIDKKTQEIEKKLTGITDKFEELPLFTVDSKELSKVANRVVVKFLGGKGTPAYKELKRKVYSDLYRQLWREFDVTSCAAIKRKDLEEAKKIISEYKLPRALANEIQTLNNQVSF</sequence>
<reference evidence="4" key="2">
    <citation type="submission" date="2008-05" db="EMBL/GenBank/DDBJ databases">
        <title>Genome sequence of Clostridium botulinum Ba4 strain 657.</title>
        <authorList>
            <person name="Shrivastava S."/>
            <person name="Brown J.L."/>
            <person name="Bruce D."/>
            <person name="Detter C."/>
            <person name="Munk C."/>
            <person name="Smith L.A."/>
            <person name="Smith T.J."/>
            <person name="Sutton G."/>
            <person name="Brettin T.S."/>
        </authorList>
    </citation>
    <scope>NUCLEOTIDE SEQUENCE [LARGE SCALE GENOMIC DNA]</scope>
    <source>
        <strain evidence="4">657 / Type Ba4</strain>
    </source>
</reference>
<name>A0A3F2ZT80_CLOB6</name>
<dbReference type="Pfam" id="PF10552">
    <property type="entry name" value="ORF6C"/>
    <property type="match status" value="1"/>
</dbReference>
<dbReference type="EMBL" id="CP001083">
    <property type="protein sequence ID" value="ACQ52833.1"/>
    <property type="molecule type" value="Genomic_DNA"/>
</dbReference>
<feature type="domain" description="ORF6C" evidence="2">
    <location>
        <begin position="136"/>
        <end position="246"/>
    </location>
</feature>
<proteinExistence type="predicted"/>
<dbReference type="Proteomes" id="UP000002333">
    <property type="component" value="Chromosome"/>
</dbReference>